<dbReference type="GO" id="GO:0009234">
    <property type="term" value="P:menaquinone biosynthetic process"/>
    <property type="evidence" value="ECO:0007669"/>
    <property type="project" value="UniProtKB-UniRule"/>
</dbReference>
<dbReference type="Proteomes" id="UP000606463">
    <property type="component" value="Unassembled WGS sequence"/>
</dbReference>
<organism evidence="10 11">
    <name type="scientific">Aquifex aeolicus</name>
    <dbReference type="NCBI Taxonomy" id="63363"/>
    <lineage>
        <taxon>Bacteria</taxon>
        <taxon>Pseudomonadati</taxon>
        <taxon>Aquificota</taxon>
        <taxon>Aquificia</taxon>
        <taxon>Aquificales</taxon>
        <taxon>Aquificaceae</taxon>
        <taxon>Aquifex</taxon>
    </lineage>
</organism>
<feature type="binding site" evidence="6 7">
    <location>
        <position position="91"/>
    </location>
    <ligand>
        <name>[4Fe-4S] cluster</name>
        <dbReference type="ChEBI" id="CHEBI:49883"/>
        <note>4Fe-4S-S-AdoMet</note>
    </ligand>
</feature>
<evidence type="ECO:0000313" key="11">
    <source>
        <dbReference type="Proteomes" id="UP000606463"/>
    </source>
</evidence>
<dbReference type="EC" id="2.5.1.120" evidence="6"/>
<dbReference type="InterPro" id="IPR013785">
    <property type="entry name" value="Aldolase_TIM"/>
</dbReference>
<dbReference type="InterPro" id="IPR007197">
    <property type="entry name" value="rSAM"/>
</dbReference>
<dbReference type="InterPro" id="IPR058240">
    <property type="entry name" value="rSAM_sf"/>
</dbReference>
<comment type="catalytic activity">
    <reaction evidence="6">
        <text>3-[(1-carboxyvinyl)-oxy]benzoate + S-adenosyl-L-methionine + H2O = 6-amino-6-deoxyfutalosine + hydrogencarbonate + L-methionine + H(+)</text>
        <dbReference type="Rhea" id="RHEA:33075"/>
        <dbReference type="ChEBI" id="CHEBI:15377"/>
        <dbReference type="ChEBI" id="CHEBI:15378"/>
        <dbReference type="ChEBI" id="CHEBI:17544"/>
        <dbReference type="ChEBI" id="CHEBI:57844"/>
        <dbReference type="ChEBI" id="CHEBI:59789"/>
        <dbReference type="ChEBI" id="CHEBI:64286"/>
        <dbReference type="ChEBI" id="CHEBI:76981"/>
        <dbReference type="EC" id="2.5.1.120"/>
    </reaction>
</comment>
<dbReference type="InterPro" id="IPR020050">
    <property type="entry name" value="FO_synthase_su2"/>
</dbReference>
<dbReference type="GO" id="GO:0005506">
    <property type="term" value="F:iron ion binding"/>
    <property type="evidence" value="ECO:0007669"/>
    <property type="project" value="UniProtKB-UniRule"/>
</dbReference>
<dbReference type="SFLD" id="SFLDG01064">
    <property type="entry name" value="F420__menaquinone_cofactor_bio"/>
    <property type="match status" value="1"/>
</dbReference>
<comment type="function">
    <text evidence="6">Radical SAM enzyme that catalyzes the addition of the adenosyl radical to the double bond of 3-[(1-carboxyvinyl)oxy]benzoate, leading to aminodeoxyfutalosine (AFL), a key intermediate in the formation of menaquinone (MK, vitamin K2) from chorismate.</text>
</comment>
<dbReference type="PANTHER" id="PTHR43076">
    <property type="entry name" value="FO SYNTHASE (COFH)"/>
    <property type="match status" value="1"/>
</dbReference>
<keyword evidence="4 6" id="KW-0408">Iron</keyword>
<dbReference type="InterPro" id="IPR045567">
    <property type="entry name" value="CofH/MnqC-like_C"/>
</dbReference>
<keyword evidence="6" id="KW-0808">Transferase</keyword>
<gene>
    <name evidence="6 10" type="primary">mqnE</name>
    <name evidence="10" type="ORF">EYH37_05525</name>
</gene>
<dbReference type="NCBIfam" id="TIGR00423">
    <property type="entry name" value="CofH family radical SAM protein"/>
    <property type="match status" value="1"/>
</dbReference>
<feature type="binding site" evidence="6 7">
    <location>
        <position position="84"/>
    </location>
    <ligand>
        <name>[4Fe-4S] cluster</name>
        <dbReference type="ChEBI" id="CHEBI:49883"/>
        <note>4Fe-4S-S-AdoMet</note>
    </ligand>
</feature>
<sequence>MSQILNGLEEEIETILPAVEDKRLREITEKVLSGKRLTEGEALYLFESDNLPLLGLLAEYKNRLVNGNYAYFVVNVQINPTNVCIYGCKFCAFAVKGRNHPRAYEMSLDEILQKVERVYSLGGREIHIVGGIPPHWRYEDYLNLLREIKKRFPEAVLKAYTAIEVYHLAKISKKGIKDVLLDLKEAGLSVLPGGGAEIFNEEKRKLIAPLKASAKEYLEVHRIAHSLGIPTNITMLYGHIEDYKDRVEHMSYVRQLQDETGGFQVFIPLKYHPKGTELGGELTSSVDDLKTIAVARLFLDNFRHIKAYWVTLGERIAQLALNFGADDIDGTILEEKIVHSAGTKAALGQAKEKLIELIKEAGKTPVERDTYYNIVRVYP</sequence>
<dbReference type="CDD" id="cd01335">
    <property type="entry name" value="Radical_SAM"/>
    <property type="match status" value="1"/>
</dbReference>
<evidence type="ECO:0000256" key="4">
    <source>
        <dbReference type="ARBA" id="ARBA00023004"/>
    </source>
</evidence>
<dbReference type="SFLD" id="SFLDG01389">
    <property type="entry name" value="menaquinone_synthsis_involved"/>
    <property type="match status" value="1"/>
</dbReference>
<comment type="cofactor">
    <cofactor evidence="6 7">
        <name>[4Fe-4S] cluster</name>
        <dbReference type="ChEBI" id="CHEBI:49883"/>
    </cofactor>
    <text evidence="6 7">Binds 1 [4Fe-4S] cluster. The cluster is coordinated with 3 cysteines and an exchangeable S-adenosyl-L-methionine.</text>
</comment>
<dbReference type="InterPro" id="IPR034405">
    <property type="entry name" value="F420"/>
</dbReference>
<dbReference type="Pfam" id="PF04055">
    <property type="entry name" value="Radical_SAM"/>
    <property type="match status" value="1"/>
</dbReference>
<dbReference type="PANTHER" id="PTHR43076:SF7">
    <property type="entry name" value="AMINODEOXYFUTALOSINE SYNTHASE"/>
    <property type="match status" value="1"/>
</dbReference>
<keyword evidence="2 6" id="KW-0949">S-adenosyl-L-methionine</keyword>
<evidence type="ECO:0000259" key="9">
    <source>
        <dbReference type="PROSITE" id="PS51918"/>
    </source>
</evidence>
<keyword evidence="3 6" id="KW-0479">Metal-binding</keyword>
<dbReference type="NCBIfam" id="TIGR03700">
    <property type="entry name" value="mena_SCO4494"/>
    <property type="match status" value="1"/>
</dbReference>
<evidence type="ECO:0000256" key="3">
    <source>
        <dbReference type="ARBA" id="ARBA00022723"/>
    </source>
</evidence>
<dbReference type="SFLD" id="SFLDF00342">
    <property type="entry name" value="cyclic_dehypoxanthine_futalosi"/>
    <property type="match status" value="1"/>
</dbReference>
<dbReference type="SMART" id="SM00729">
    <property type="entry name" value="Elp3"/>
    <property type="match status" value="1"/>
</dbReference>
<dbReference type="SFLD" id="SFLDF00343">
    <property type="entry name" value="aminofutalosine_synthase_(mqnE"/>
    <property type="match status" value="1"/>
</dbReference>
<evidence type="ECO:0000256" key="2">
    <source>
        <dbReference type="ARBA" id="ARBA00022691"/>
    </source>
</evidence>
<dbReference type="PIRSF" id="PIRSF004762">
    <property type="entry name" value="CHP00423"/>
    <property type="match status" value="1"/>
</dbReference>
<feature type="binding site" evidence="8">
    <location>
        <position position="90"/>
    </location>
    <ligand>
        <name>S-adenosyl-L-methionine</name>
        <dbReference type="ChEBI" id="CHEBI:59789"/>
    </ligand>
</feature>
<name>A0A9D1CGR2_AQUAO</name>
<keyword evidence="5 6" id="KW-0411">Iron-sulfur</keyword>
<dbReference type="SUPFAM" id="SSF102114">
    <property type="entry name" value="Radical SAM enzymes"/>
    <property type="match status" value="1"/>
</dbReference>
<dbReference type="Pfam" id="PF19288">
    <property type="entry name" value="CofH_C"/>
    <property type="match status" value="1"/>
</dbReference>
<comment type="caution">
    <text evidence="10">The sequence shown here is derived from an EMBL/GenBank/DDBJ whole genome shotgun (WGS) entry which is preliminary data.</text>
</comment>
<evidence type="ECO:0000313" key="10">
    <source>
        <dbReference type="EMBL" id="HIP98798.1"/>
    </source>
</evidence>
<comment type="similarity">
    <text evidence="6">Belongs to the radical SAM superfamily. MqnE family.</text>
</comment>
<keyword evidence="6" id="KW-0474">Menaquinone biosynthesis</keyword>
<comment type="pathway">
    <text evidence="6">Quinol/quinone metabolism; menaquinone biosynthesis.</text>
</comment>
<dbReference type="GO" id="GO:0044689">
    <property type="term" value="F:7,8-didemethyl-8-hydroxy-5-deazariboflavin synthase activity"/>
    <property type="evidence" value="ECO:0007669"/>
    <property type="project" value="TreeGrafter"/>
</dbReference>
<evidence type="ECO:0000256" key="5">
    <source>
        <dbReference type="ARBA" id="ARBA00023014"/>
    </source>
</evidence>
<feature type="binding site" evidence="6 7">
    <location>
        <position position="88"/>
    </location>
    <ligand>
        <name>[4Fe-4S] cluster</name>
        <dbReference type="ChEBI" id="CHEBI:49883"/>
        <note>4Fe-4S-S-AdoMet</note>
    </ligand>
</feature>
<evidence type="ECO:0000256" key="7">
    <source>
        <dbReference type="PIRSR" id="PIRSR004762-1"/>
    </source>
</evidence>
<dbReference type="SFLD" id="SFLDS00029">
    <property type="entry name" value="Radical_SAM"/>
    <property type="match status" value="1"/>
</dbReference>
<dbReference type="EMBL" id="DQVE01000056">
    <property type="protein sequence ID" value="HIP98798.1"/>
    <property type="molecule type" value="Genomic_DNA"/>
</dbReference>
<proteinExistence type="inferred from homology"/>
<dbReference type="Gene3D" id="3.20.20.70">
    <property type="entry name" value="Aldolase class I"/>
    <property type="match status" value="1"/>
</dbReference>
<dbReference type="GO" id="GO:0051539">
    <property type="term" value="F:4 iron, 4 sulfur cluster binding"/>
    <property type="evidence" value="ECO:0007669"/>
    <property type="project" value="UniProtKB-KW"/>
</dbReference>
<dbReference type="AlphaFoldDB" id="A0A9D1CGR2"/>
<keyword evidence="1 6" id="KW-0004">4Fe-4S</keyword>
<dbReference type="HAMAP" id="MF_00993">
    <property type="entry name" value="MqnE"/>
    <property type="match status" value="1"/>
</dbReference>
<dbReference type="InterPro" id="IPR006638">
    <property type="entry name" value="Elp3/MiaA/NifB-like_rSAM"/>
</dbReference>
<reference evidence="10" key="1">
    <citation type="journal article" date="2020" name="ISME J.">
        <title>Gammaproteobacteria mediating utilization of methyl-, sulfur- and petroleum organic compounds in deep ocean hydrothermal plumes.</title>
        <authorList>
            <person name="Zhou Z."/>
            <person name="Liu Y."/>
            <person name="Pan J."/>
            <person name="Cron B.R."/>
            <person name="Toner B.M."/>
            <person name="Anantharaman K."/>
            <person name="Breier J.A."/>
            <person name="Dick G.J."/>
            <person name="Li M."/>
        </authorList>
    </citation>
    <scope>NUCLEOTIDE SEQUENCE</scope>
    <source>
        <strain evidence="10">SZUA-1501</strain>
    </source>
</reference>
<dbReference type="PROSITE" id="PS51918">
    <property type="entry name" value="RADICAL_SAM"/>
    <property type="match status" value="1"/>
</dbReference>
<evidence type="ECO:0000256" key="8">
    <source>
        <dbReference type="PIRSR" id="PIRSR004762-2"/>
    </source>
</evidence>
<feature type="binding site" evidence="8">
    <location>
        <position position="197"/>
    </location>
    <ligand>
        <name>S-adenosyl-L-methionine</name>
        <dbReference type="ChEBI" id="CHEBI:59789"/>
    </ligand>
</feature>
<accession>A0A9D1CGR2</accession>
<feature type="domain" description="Radical SAM core" evidence="9">
    <location>
        <begin position="70"/>
        <end position="303"/>
    </location>
</feature>
<evidence type="ECO:0000256" key="6">
    <source>
        <dbReference type="HAMAP-Rule" id="MF_00993"/>
    </source>
</evidence>
<protein>
    <recommendedName>
        <fullName evidence="6">Aminodeoxyfutalosine synthase</fullName>
        <shortName evidence="6">AFL synthase</shortName>
        <shortName evidence="6">Aminofutalosine synthase</shortName>
        <ecNumber evidence="6">2.5.1.120</ecNumber>
    </recommendedName>
    <alternativeName>
        <fullName evidence="6">Menaquinone biosynthetic enzyme MqnE</fullName>
    </alternativeName>
</protein>
<evidence type="ECO:0000256" key="1">
    <source>
        <dbReference type="ARBA" id="ARBA00022485"/>
    </source>
</evidence>
<dbReference type="GO" id="GO:0102573">
    <property type="term" value="F:aminodeoxyfutalosine synthase activity"/>
    <property type="evidence" value="ECO:0007669"/>
    <property type="project" value="UniProtKB-EC"/>
</dbReference>
<dbReference type="InterPro" id="IPR022432">
    <property type="entry name" value="MqnE"/>
</dbReference>